<keyword evidence="6 11" id="KW-0732">Signal</keyword>
<reference evidence="12" key="1">
    <citation type="submission" date="2021-01" db="UniProtKB">
        <authorList>
            <consortium name="EnsemblPlants"/>
        </authorList>
    </citation>
    <scope>IDENTIFICATION</scope>
</reference>
<dbReference type="PRINTS" id="PR00724">
    <property type="entry name" value="CRBOXYPTASEC"/>
</dbReference>
<dbReference type="GO" id="GO:0005773">
    <property type="term" value="C:vacuole"/>
    <property type="evidence" value="ECO:0007669"/>
    <property type="project" value="TreeGrafter"/>
</dbReference>
<evidence type="ECO:0000256" key="5">
    <source>
        <dbReference type="ARBA" id="ARBA00022670"/>
    </source>
</evidence>
<dbReference type="PANTHER" id="PTHR11802">
    <property type="entry name" value="SERINE PROTEASE FAMILY S10 SERINE CARBOXYPEPTIDASE"/>
    <property type="match status" value="1"/>
</dbReference>
<keyword evidence="5 11" id="KW-0645">Protease</keyword>
<dbReference type="Gramene" id="Kaladp0045s0155.1.v1.1">
    <property type="protein sequence ID" value="Kaladp0045s0155.1.v1.1"/>
    <property type="gene ID" value="Kaladp0045s0155.v1.1"/>
</dbReference>
<evidence type="ECO:0000313" key="13">
    <source>
        <dbReference type="Proteomes" id="UP000594263"/>
    </source>
</evidence>
<feature type="signal peptide" evidence="11">
    <location>
        <begin position="1"/>
        <end position="24"/>
    </location>
</feature>
<dbReference type="PROSITE" id="PS00131">
    <property type="entry name" value="CARBOXYPEPT_SER_SER"/>
    <property type="match status" value="1"/>
</dbReference>
<keyword evidence="13" id="KW-1185">Reference proteome</keyword>
<evidence type="ECO:0000256" key="8">
    <source>
        <dbReference type="ARBA" id="ARBA00023157"/>
    </source>
</evidence>
<keyword evidence="4 11" id="KW-0121">Carboxypeptidase</keyword>
<dbReference type="EnsemblPlants" id="Kaladp0045s0155.1.v1.1">
    <property type="protein sequence ID" value="Kaladp0045s0155.1.v1.1"/>
    <property type="gene ID" value="Kaladp0045s0155.v1.1"/>
</dbReference>
<comment type="function">
    <text evidence="10">Probable carboxypeptidase.</text>
</comment>
<dbReference type="Pfam" id="PF00450">
    <property type="entry name" value="Peptidase_S10"/>
    <property type="match status" value="1"/>
</dbReference>
<dbReference type="SUPFAM" id="SSF53474">
    <property type="entry name" value="alpha/beta-Hydrolases"/>
    <property type="match status" value="1"/>
</dbReference>
<evidence type="ECO:0000256" key="10">
    <source>
        <dbReference type="ARBA" id="ARBA00037399"/>
    </source>
</evidence>
<evidence type="ECO:0000256" key="3">
    <source>
        <dbReference type="ARBA" id="ARBA00022525"/>
    </source>
</evidence>
<dbReference type="InterPro" id="IPR018202">
    <property type="entry name" value="Ser_caboxypep_ser_AS"/>
</dbReference>
<dbReference type="GO" id="GO:0004185">
    <property type="term" value="F:serine-type carboxypeptidase activity"/>
    <property type="evidence" value="ECO:0007669"/>
    <property type="project" value="UniProtKB-UniRule"/>
</dbReference>
<feature type="chain" id="PRO_5029943171" description="Carboxypeptidase" evidence="11">
    <location>
        <begin position="25"/>
        <end position="497"/>
    </location>
</feature>
<evidence type="ECO:0000256" key="7">
    <source>
        <dbReference type="ARBA" id="ARBA00022801"/>
    </source>
</evidence>
<dbReference type="PANTHER" id="PTHR11802:SF113">
    <property type="entry name" value="SERINE CARBOXYPEPTIDASE CTSA-4.1"/>
    <property type="match status" value="1"/>
</dbReference>
<dbReference type="Proteomes" id="UP000594263">
    <property type="component" value="Unplaced"/>
</dbReference>
<comment type="subcellular location">
    <subcellularLocation>
        <location evidence="1">Secreted</location>
    </subcellularLocation>
</comment>
<protein>
    <recommendedName>
        <fullName evidence="11">Carboxypeptidase</fullName>
        <ecNumber evidence="11">3.4.16.-</ecNumber>
    </recommendedName>
</protein>
<keyword evidence="3" id="KW-0964">Secreted</keyword>
<name>A0A7N0ZX43_KALFE</name>
<dbReference type="GO" id="GO:0006508">
    <property type="term" value="P:proteolysis"/>
    <property type="evidence" value="ECO:0007669"/>
    <property type="project" value="UniProtKB-KW"/>
</dbReference>
<evidence type="ECO:0000256" key="1">
    <source>
        <dbReference type="ARBA" id="ARBA00004613"/>
    </source>
</evidence>
<sequence>MAFTLVHKAVLVTLLALFITVCCATTHSAADYAMQQAERLVNSFNLSPKRPVNIIHDEAVKPAGLVERRFTFPGLADPSSNASVADLGHHAGYYPIKHSYDAKMFYFFFESRVSKADPVVIWLTGGPGCSSSVALFYENGPFKINDDLTLRWNDYGWDMASNILFVDQPTGTGFSYSSDERDLRHDETGVSNDLYDFLQAFFQGHPEFASNDFYVTGESYAGHYVPALASRINKGNKNKEGIHINLKGFAIGNGLTDPEHQYPAYTDFALANSLITQSDYARINEMVPECVREIQQCQTEEPACGYAYSTCNEIFESILAIAGNINYYDIRKQCVGELCYDFSNVEKFLNLDTVREALGVGDIEFVSCSKTVYYAMLDDWMKDYEEVIPLLLEEGIKVLIYAGEYDLICNWMGNSIWVNVMPWSGQQSFVSANVSSYIVGGKEVGLVKSFGPLTFLKVHNAGHMVPMDQPNVSLQMIKGWMSSSKGKVPAGKSKILP</sequence>
<comment type="similarity">
    <text evidence="2 11">Belongs to the peptidase S10 family.</text>
</comment>
<dbReference type="AlphaFoldDB" id="A0A7N0ZX43"/>
<evidence type="ECO:0000313" key="12">
    <source>
        <dbReference type="EnsemblPlants" id="Kaladp0045s0155.1.v1.1"/>
    </source>
</evidence>
<evidence type="ECO:0000256" key="11">
    <source>
        <dbReference type="RuleBase" id="RU361156"/>
    </source>
</evidence>
<proteinExistence type="inferred from homology"/>
<dbReference type="PROSITE" id="PS00560">
    <property type="entry name" value="CARBOXYPEPT_SER_HIS"/>
    <property type="match status" value="1"/>
</dbReference>
<accession>A0A7N0ZX43</accession>
<dbReference type="FunFam" id="3.40.50.1820:FF:000060">
    <property type="entry name" value="Carboxypeptidase"/>
    <property type="match status" value="1"/>
</dbReference>
<evidence type="ECO:0000256" key="6">
    <source>
        <dbReference type="ARBA" id="ARBA00022729"/>
    </source>
</evidence>
<dbReference type="Gene3D" id="3.40.50.1820">
    <property type="entry name" value="alpha/beta hydrolase"/>
    <property type="match status" value="1"/>
</dbReference>
<evidence type="ECO:0000256" key="2">
    <source>
        <dbReference type="ARBA" id="ARBA00009431"/>
    </source>
</evidence>
<dbReference type="GO" id="GO:0005576">
    <property type="term" value="C:extracellular region"/>
    <property type="evidence" value="ECO:0007669"/>
    <property type="project" value="UniProtKB-SubCell"/>
</dbReference>
<dbReference type="InterPro" id="IPR001563">
    <property type="entry name" value="Peptidase_S10"/>
</dbReference>
<evidence type="ECO:0000256" key="9">
    <source>
        <dbReference type="ARBA" id="ARBA00023180"/>
    </source>
</evidence>
<dbReference type="InterPro" id="IPR029058">
    <property type="entry name" value="AB_hydrolase_fold"/>
</dbReference>
<keyword evidence="7 11" id="KW-0378">Hydrolase</keyword>
<evidence type="ECO:0000256" key="4">
    <source>
        <dbReference type="ARBA" id="ARBA00022645"/>
    </source>
</evidence>
<dbReference type="EC" id="3.4.16.-" evidence="11"/>
<dbReference type="InterPro" id="IPR033124">
    <property type="entry name" value="Ser_caboxypep_his_AS"/>
</dbReference>
<keyword evidence="8" id="KW-1015">Disulfide bond</keyword>
<keyword evidence="9" id="KW-0325">Glycoprotein</keyword>
<organism evidence="12 13">
    <name type="scientific">Kalanchoe fedtschenkoi</name>
    <name type="common">Lavender scallops</name>
    <name type="synonym">South American air plant</name>
    <dbReference type="NCBI Taxonomy" id="63787"/>
    <lineage>
        <taxon>Eukaryota</taxon>
        <taxon>Viridiplantae</taxon>
        <taxon>Streptophyta</taxon>
        <taxon>Embryophyta</taxon>
        <taxon>Tracheophyta</taxon>
        <taxon>Spermatophyta</taxon>
        <taxon>Magnoliopsida</taxon>
        <taxon>eudicotyledons</taxon>
        <taxon>Gunneridae</taxon>
        <taxon>Pentapetalae</taxon>
        <taxon>Saxifragales</taxon>
        <taxon>Crassulaceae</taxon>
        <taxon>Kalanchoe</taxon>
    </lineage>
</organism>
<dbReference type="OMA" id="HEIAINH"/>